<dbReference type="GeneID" id="15613819"/>
<evidence type="ECO:0000256" key="1">
    <source>
        <dbReference type="SAM" id="Phobius"/>
    </source>
</evidence>
<dbReference type="EMBL" id="HF679134">
    <property type="protein sequence ID" value="CCU56395.1"/>
    <property type="molecule type" value="Genomic_DNA"/>
</dbReference>
<sequence length="83" mass="9731">MIIFTIVLDILASQCFFASVSYLIEIVKTSIGNYFSYRYAYNNFIYKYYIYVQSLVACVLFLIIGLIVFNIADYIKSTYKNNK</sequence>
<dbReference type="RefSeq" id="YP_008003714.1">
    <property type="nucleotide sequence ID" value="NC_021246.1"/>
</dbReference>
<dbReference type="Proteomes" id="UP000792671">
    <property type="component" value="Genome"/>
</dbReference>
<gene>
    <name evidence="2" type="ORF">MYSEV_197</name>
</gene>
<feature type="transmembrane region" description="Helical" evidence="1">
    <location>
        <begin position="48"/>
        <end position="72"/>
    </location>
</feature>
<organism evidence="2 3">
    <name type="scientific">Mythimna separata entomopoxvirus 'L'</name>
    <dbReference type="NCBI Taxonomy" id="1293572"/>
    <lineage>
        <taxon>Viruses</taxon>
        <taxon>Varidnaviria</taxon>
        <taxon>Bamfordvirae</taxon>
        <taxon>Nucleocytoviricota</taxon>
        <taxon>Pokkesviricetes</taxon>
        <taxon>Chitovirales</taxon>
        <taxon>Poxviridae</taxon>
        <taxon>Entomopoxvirinae</taxon>
        <taxon>Betaentomopoxvirus</taxon>
        <taxon>Betaentomopoxvirus mseparata</taxon>
        <taxon>Mythimna separata entomopoxvirus</taxon>
    </lineage>
</organism>
<evidence type="ECO:0000313" key="2">
    <source>
        <dbReference type="EMBL" id="CCU56395.1"/>
    </source>
</evidence>
<dbReference type="KEGG" id="vg:15613819"/>
<reference evidence="2 3" key="1">
    <citation type="journal article" date="2013" name="J. Virol.">
        <title>New Insights into the Evolution of Entomopoxvirinae from the Complete Genome Sequences of Four Entomopoxviruses Infecting Adoxophyes honmai, Choristoneura biennis, Choristoneura rosaceana, and Mythimna separata.</title>
        <authorList>
            <person name="Theze J."/>
            <person name="Takatsuka J."/>
            <person name="Li Z."/>
            <person name="Gallais J."/>
            <person name="Doucet D."/>
            <person name="Arif B."/>
            <person name="Nakai M."/>
            <person name="Herniou E.A."/>
        </authorList>
    </citation>
    <scope>NUCLEOTIDE SEQUENCE [LARGE SCALE GENOMIC DNA]</scope>
</reference>
<accession>A0A916P1Z6</accession>
<keyword evidence="3" id="KW-1185">Reference proteome</keyword>
<keyword evidence="1" id="KW-1133">Transmembrane helix</keyword>
<proteinExistence type="predicted"/>
<evidence type="ECO:0000313" key="3">
    <source>
        <dbReference type="Proteomes" id="UP000792671"/>
    </source>
</evidence>
<protein>
    <submittedName>
        <fullName evidence="2">Viral membrane associated, early morphogenesis protein (Cop-A9L)</fullName>
    </submittedName>
</protein>
<feature type="transmembrane region" description="Helical" evidence="1">
    <location>
        <begin position="6"/>
        <end position="27"/>
    </location>
</feature>
<keyword evidence="1" id="KW-0812">Transmembrane</keyword>
<dbReference type="OrthoDB" id="26737at10239"/>
<name>A0A916P1Z6_9POXV</name>
<keyword evidence="1" id="KW-0472">Membrane</keyword>